<feature type="transmembrane region" description="Helical" evidence="2">
    <location>
        <begin position="21"/>
        <end position="44"/>
    </location>
</feature>
<organism evidence="3 4">
    <name type="scientific">Streptomyces yaizuensis</name>
    <dbReference type="NCBI Taxonomy" id="2989713"/>
    <lineage>
        <taxon>Bacteria</taxon>
        <taxon>Bacillati</taxon>
        <taxon>Actinomycetota</taxon>
        <taxon>Actinomycetes</taxon>
        <taxon>Kitasatosporales</taxon>
        <taxon>Streptomycetaceae</taxon>
        <taxon>Streptomyces</taxon>
    </lineage>
</organism>
<keyword evidence="4" id="KW-1185">Reference proteome</keyword>
<gene>
    <name evidence="3" type="ORF">SYYSPA8_28300</name>
</gene>
<feature type="region of interest" description="Disordered" evidence="1">
    <location>
        <begin position="55"/>
        <end position="78"/>
    </location>
</feature>
<evidence type="ECO:0000313" key="3">
    <source>
        <dbReference type="EMBL" id="GLF98279.1"/>
    </source>
</evidence>
<evidence type="ECO:0000256" key="1">
    <source>
        <dbReference type="SAM" id="MobiDB-lite"/>
    </source>
</evidence>
<proteinExistence type="predicted"/>
<sequence>MDQRDIARVAMQTTGVVKKGAQAKFAVIGVALFVAGLLLMGLLFPAGKASAVACSDTGPGTDDSTPVSDTGGGQASGSLRQKQIGFAKDIDSVAVRLKLPGRATLVALMTAMQESTLQNLDYGDRDSVGLFQQRPSMNWGTRAQIMTPAFASESFFLGRGGNPGLVDIGSWQLKPLGEAAQAVQKSAHPGLYAGHENAMRTLAKDAGINLERAGTTGPAGDDAAGDSEVTSENNCDAPAPVPGKGGGKFSDGKQTYTLNNPRTVEAAIAWAEANAGSRSTRDWYQRCLAYTAIVYGWSYSGVNYAIDHYTVVPKEMRHDKDRNPPPGALMYWDTGRRAGHIAVYLGDNKVASNDILRPGYIDIVDAELFETKWGATYIGWTPPVFPKAG</sequence>
<accession>A0ABQ5P6U2</accession>
<keyword evidence="2" id="KW-0472">Membrane</keyword>
<reference evidence="3 4" key="1">
    <citation type="submission" date="2022-10" db="EMBL/GenBank/DDBJ databases">
        <title>Draft genome sequence of Streptomyces sp. YSPA8.</title>
        <authorList>
            <person name="Moriuchi R."/>
            <person name="Dohra H."/>
            <person name="Yamamura H."/>
            <person name="Kodani S."/>
        </authorList>
    </citation>
    <scope>NUCLEOTIDE SEQUENCE [LARGE SCALE GENOMIC DNA]</scope>
    <source>
        <strain evidence="3 4">YSPA8</strain>
    </source>
</reference>
<evidence type="ECO:0000313" key="4">
    <source>
        <dbReference type="Proteomes" id="UP001291653"/>
    </source>
</evidence>
<feature type="region of interest" description="Disordered" evidence="1">
    <location>
        <begin position="211"/>
        <end position="250"/>
    </location>
</feature>
<dbReference type="EMBL" id="BSBI01000013">
    <property type="protein sequence ID" value="GLF98279.1"/>
    <property type="molecule type" value="Genomic_DNA"/>
</dbReference>
<keyword evidence="2" id="KW-1133">Transmembrane helix</keyword>
<protein>
    <submittedName>
        <fullName evidence="3">NlpC/P60 family protein</fullName>
    </submittedName>
</protein>
<evidence type="ECO:0000256" key="2">
    <source>
        <dbReference type="SAM" id="Phobius"/>
    </source>
</evidence>
<keyword evidence="2" id="KW-0812">Transmembrane</keyword>
<name>A0ABQ5P6U2_9ACTN</name>
<dbReference type="RefSeq" id="WP_323450260.1">
    <property type="nucleotide sequence ID" value="NZ_BSBI01000013.1"/>
</dbReference>
<dbReference type="Proteomes" id="UP001291653">
    <property type="component" value="Unassembled WGS sequence"/>
</dbReference>
<comment type="caution">
    <text evidence="3">The sequence shown here is derived from an EMBL/GenBank/DDBJ whole genome shotgun (WGS) entry which is preliminary data.</text>
</comment>
<feature type="compositionally biased region" description="Low complexity" evidence="1">
    <location>
        <begin position="213"/>
        <end position="222"/>
    </location>
</feature>